<feature type="region of interest" description="Disordered" evidence="1">
    <location>
        <begin position="1"/>
        <end position="28"/>
    </location>
</feature>
<name>A0A1H4ICR1_STRMJ</name>
<dbReference type="Proteomes" id="UP000198609">
    <property type="component" value="Unassembled WGS sequence"/>
</dbReference>
<keyword evidence="3" id="KW-1185">Reference proteome</keyword>
<gene>
    <name evidence="2" type="ORF">SAMN04490356_0495</name>
</gene>
<dbReference type="EMBL" id="FNST01000001">
    <property type="protein sequence ID" value="SEB31720.1"/>
    <property type="molecule type" value="Genomic_DNA"/>
</dbReference>
<feature type="region of interest" description="Disordered" evidence="1">
    <location>
        <begin position="97"/>
        <end position="125"/>
    </location>
</feature>
<feature type="compositionally biased region" description="Low complexity" evidence="1">
    <location>
        <begin position="16"/>
        <end position="28"/>
    </location>
</feature>
<feature type="compositionally biased region" description="Basic and acidic residues" evidence="1">
    <location>
        <begin position="110"/>
        <end position="125"/>
    </location>
</feature>
<accession>A0A1H4ICR1</accession>
<organism evidence="2 3">
    <name type="scientific">Streptomyces melanosporofaciens</name>
    <dbReference type="NCBI Taxonomy" id="67327"/>
    <lineage>
        <taxon>Bacteria</taxon>
        <taxon>Bacillati</taxon>
        <taxon>Actinomycetota</taxon>
        <taxon>Actinomycetes</taxon>
        <taxon>Kitasatosporales</taxon>
        <taxon>Streptomycetaceae</taxon>
        <taxon>Streptomyces</taxon>
        <taxon>Streptomyces violaceusniger group</taxon>
    </lineage>
</organism>
<reference evidence="3" key="1">
    <citation type="submission" date="2016-10" db="EMBL/GenBank/DDBJ databases">
        <authorList>
            <person name="Varghese N."/>
            <person name="Submissions S."/>
        </authorList>
    </citation>
    <scope>NUCLEOTIDE SEQUENCE [LARGE SCALE GENOMIC DNA]</scope>
    <source>
        <strain evidence="3">DSM 40318</strain>
    </source>
</reference>
<evidence type="ECO:0000313" key="2">
    <source>
        <dbReference type="EMBL" id="SEB31720.1"/>
    </source>
</evidence>
<proteinExistence type="predicted"/>
<sequence>MPLWPRRSRAHHHRTSAAPAPATTECTAHHTPSSSVLIHELLSVIQHTRKIGSWLAARETLPEEYLLLARGVVADLACGWELQTGGEGRAEDLLTDGRIRTQPTEADTPAARDHIESTRIHERYT</sequence>
<evidence type="ECO:0000256" key="1">
    <source>
        <dbReference type="SAM" id="MobiDB-lite"/>
    </source>
</evidence>
<evidence type="ECO:0000313" key="3">
    <source>
        <dbReference type="Proteomes" id="UP000198609"/>
    </source>
</evidence>
<dbReference type="AlphaFoldDB" id="A0A1H4ICR1"/>
<protein>
    <submittedName>
        <fullName evidence="2">Uncharacterized protein</fullName>
    </submittedName>
</protein>
<feature type="compositionally biased region" description="Basic residues" evidence="1">
    <location>
        <begin position="1"/>
        <end position="15"/>
    </location>
</feature>